<gene>
    <name evidence="7" type="ORF">PA7_30060</name>
</gene>
<dbReference type="UniPathway" id="UPA00394">
    <property type="reaction ID" value="UER00650"/>
</dbReference>
<dbReference type="Pfam" id="PF01014">
    <property type="entry name" value="Uricase"/>
    <property type="match status" value="1"/>
</dbReference>
<dbReference type="GO" id="GO:0004846">
    <property type="term" value="F:urate oxidase activity"/>
    <property type="evidence" value="ECO:0007669"/>
    <property type="project" value="UniProtKB-EC"/>
</dbReference>
<dbReference type="InterPro" id="IPR002042">
    <property type="entry name" value="Uricase"/>
</dbReference>
<sequence>MGIVLGGNQYGQPTDTRKNTGYVFAEEKALREIETYAFALGRHFVEDVSLALQQTLWEMGRAVLQAHPEIAELDLSAPKKHRFLVDLAPFGLDNPGEVFYAADRPYGLIEYTVTRDES</sequence>
<comment type="similarity">
    <text evidence="2">Belongs to the uricase family.</text>
</comment>
<keyword evidence="8" id="KW-1185">Reference proteome</keyword>
<evidence type="ECO:0000256" key="2">
    <source>
        <dbReference type="ARBA" id="ARBA00009760"/>
    </source>
</evidence>
<dbReference type="SUPFAM" id="SSF55620">
    <property type="entry name" value="Tetrahydrobiopterin biosynthesis enzymes-like"/>
    <property type="match status" value="2"/>
</dbReference>
<dbReference type="Proteomes" id="UP000321328">
    <property type="component" value="Unassembled WGS sequence"/>
</dbReference>
<dbReference type="AlphaFoldDB" id="A0A511D314"/>
<dbReference type="STRING" id="1123024.GCA_000423625_04057"/>
<evidence type="ECO:0000256" key="5">
    <source>
        <dbReference type="ARBA" id="ARBA00023002"/>
    </source>
</evidence>
<dbReference type="EC" id="1.7.3.3" evidence="3"/>
<comment type="caution">
    <text evidence="7">The sequence shown here is derived from an EMBL/GenBank/DDBJ whole genome shotgun (WGS) entry which is preliminary data.</text>
</comment>
<dbReference type="Gene3D" id="3.10.270.10">
    <property type="entry name" value="Urate Oxidase"/>
    <property type="match status" value="2"/>
</dbReference>
<evidence type="ECO:0000256" key="4">
    <source>
        <dbReference type="ARBA" id="ARBA00022631"/>
    </source>
</evidence>
<protein>
    <recommendedName>
        <fullName evidence="3">factor independent urate hydroxylase</fullName>
        <ecNumber evidence="3">1.7.3.3</ecNumber>
    </recommendedName>
    <alternativeName>
        <fullName evidence="6">Urate oxidase</fullName>
    </alternativeName>
</protein>
<evidence type="ECO:0000256" key="1">
    <source>
        <dbReference type="ARBA" id="ARBA00004831"/>
    </source>
</evidence>
<evidence type="ECO:0000256" key="3">
    <source>
        <dbReference type="ARBA" id="ARBA00012598"/>
    </source>
</evidence>
<accession>A0A511D314</accession>
<dbReference type="EMBL" id="BJVI01000032">
    <property type="protein sequence ID" value="GEL19169.1"/>
    <property type="molecule type" value="Genomic_DNA"/>
</dbReference>
<reference evidence="7 8" key="1">
    <citation type="submission" date="2019-07" db="EMBL/GenBank/DDBJ databases">
        <title>Whole genome shotgun sequence of Pseudonocardia asaccharolytica NBRC 16224.</title>
        <authorList>
            <person name="Hosoyama A."/>
            <person name="Uohara A."/>
            <person name="Ohji S."/>
            <person name="Ichikawa N."/>
        </authorList>
    </citation>
    <scope>NUCLEOTIDE SEQUENCE [LARGE SCALE GENOMIC DNA]</scope>
    <source>
        <strain evidence="7 8">NBRC 16224</strain>
    </source>
</reference>
<comment type="pathway">
    <text evidence="1">Purine metabolism; urate degradation; (S)-allantoin from urate: step 1/3.</text>
</comment>
<name>A0A511D314_9PSEU</name>
<evidence type="ECO:0000256" key="6">
    <source>
        <dbReference type="ARBA" id="ARBA00031317"/>
    </source>
</evidence>
<dbReference type="GO" id="GO:0019628">
    <property type="term" value="P:urate catabolic process"/>
    <property type="evidence" value="ECO:0007669"/>
    <property type="project" value="UniProtKB-UniPathway"/>
</dbReference>
<keyword evidence="5" id="KW-0560">Oxidoreductase</keyword>
<dbReference type="PANTHER" id="PTHR42874:SF1">
    <property type="entry name" value="URICASE"/>
    <property type="match status" value="1"/>
</dbReference>
<evidence type="ECO:0000313" key="7">
    <source>
        <dbReference type="EMBL" id="GEL19169.1"/>
    </source>
</evidence>
<proteinExistence type="inferred from homology"/>
<keyword evidence="4" id="KW-0659">Purine metabolism</keyword>
<evidence type="ECO:0000313" key="8">
    <source>
        <dbReference type="Proteomes" id="UP000321328"/>
    </source>
</evidence>
<organism evidence="7 8">
    <name type="scientific">Pseudonocardia asaccharolytica DSM 44247 = NBRC 16224</name>
    <dbReference type="NCBI Taxonomy" id="1123024"/>
    <lineage>
        <taxon>Bacteria</taxon>
        <taxon>Bacillati</taxon>
        <taxon>Actinomycetota</taxon>
        <taxon>Actinomycetes</taxon>
        <taxon>Pseudonocardiales</taxon>
        <taxon>Pseudonocardiaceae</taxon>
        <taxon>Pseudonocardia</taxon>
    </lineage>
</organism>
<dbReference type="GO" id="GO:0006144">
    <property type="term" value="P:purine nucleobase metabolic process"/>
    <property type="evidence" value="ECO:0007669"/>
    <property type="project" value="UniProtKB-KW"/>
</dbReference>
<dbReference type="PANTHER" id="PTHR42874">
    <property type="entry name" value="URICASE"/>
    <property type="match status" value="1"/>
</dbReference>